<accession>A0A182NYV0</accession>
<dbReference type="AlphaFoldDB" id="A0A182NYV0"/>
<dbReference type="Proteomes" id="UP000075884">
    <property type="component" value="Unassembled WGS sequence"/>
</dbReference>
<reference evidence="2" key="1">
    <citation type="submission" date="2013-03" db="EMBL/GenBank/DDBJ databases">
        <title>The Genome Sequence of Anopheles dirus WRAIR2.</title>
        <authorList>
            <consortium name="The Broad Institute Genomics Platform"/>
            <person name="Neafsey D.E."/>
            <person name="Walton C."/>
            <person name="Walker B."/>
            <person name="Young S.K."/>
            <person name="Zeng Q."/>
            <person name="Gargeya S."/>
            <person name="Fitzgerald M."/>
            <person name="Haas B."/>
            <person name="Abouelleil A."/>
            <person name="Allen A.W."/>
            <person name="Alvarado L."/>
            <person name="Arachchi H.M."/>
            <person name="Berlin A.M."/>
            <person name="Chapman S.B."/>
            <person name="Gainer-Dewar J."/>
            <person name="Goldberg J."/>
            <person name="Griggs A."/>
            <person name="Gujja S."/>
            <person name="Hansen M."/>
            <person name="Howarth C."/>
            <person name="Imamovic A."/>
            <person name="Ireland A."/>
            <person name="Larimer J."/>
            <person name="McCowan C."/>
            <person name="Murphy C."/>
            <person name="Pearson M."/>
            <person name="Poon T.W."/>
            <person name="Priest M."/>
            <person name="Roberts A."/>
            <person name="Saif S."/>
            <person name="Shea T."/>
            <person name="Sisk P."/>
            <person name="Sykes S."/>
            <person name="Wortman J."/>
            <person name="Nusbaum C."/>
            <person name="Birren B."/>
        </authorList>
    </citation>
    <scope>NUCLEOTIDE SEQUENCE [LARGE SCALE GENOMIC DNA]</scope>
    <source>
        <strain evidence="2">WRAIR2</strain>
    </source>
</reference>
<evidence type="ECO:0000313" key="2">
    <source>
        <dbReference type="Proteomes" id="UP000075884"/>
    </source>
</evidence>
<protein>
    <submittedName>
        <fullName evidence="1">Uncharacterized protein</fullName>
    </submittedName>
</protein>
<name>A0A182NYV0_9DIPT</name>
<proteinExistence type="predicted"/>
<sequence>VQTPVRESGRFFVCVASSVGGVNDIFGLPPTLPTQCSAPVAGVRRVVWAHTKHEKRERVSVCLCACLNEAYQSKRCMCVCLCVRTYGRMCMRVSKK</sequence>
<reference evidence="1" key="2">
    <citation type="submission" date="2020-05" db="UniProtKB">
        <authorList>
            <consortium name="EnsemblMetazoa"/>
        </authorList>
    </citation>
    <scope>IDENTIFICATION</scope>
    <source>
        <strain evidence="1">WRAIR2</strain>
    </source>
</reference>
<dbReference type="VEuPathDB" id="VectorBase:ADIR014989"/>
<dbReference type="EnsemblMetazoa" id="ADIR014989-RA">
    <property type="protein sequence ID" value="ADIR014989-PA"/>
    <property type="gene ID" value="ADIR014989"/>
</dbReference>
<evidence type="ECO:0000313" key="1">
    <source>
        <dbReference type="EnsemblMetazoa" id="ADIR014989-PA"/>
    </source>
</evidence>
<organism evidence="1 2">
    <name type="scientific">Anopheles dirus</name>
    <dbReference type="NCBI Taxonomy" id="7168"/>
    <lineage>
        <taxon>Eukaryota</taxon>
        <taxon>Metazoa</taxon>
        <taxon>Ecdysozoa</taxon>
        <taxon>Arthropoda</taxon>
        <taxon>Hexapoda</taxon>
        <taxon>Insecta</taxon>
        <taxon>Pterygota</taxon>
        <taxon>Neoptera</taxon>
        <taxon>Endopterygota</taxon>
        <taxon>Diptera</taxon>
        <taxon>Nematocera</taxon>
        <taxon>Culicoidea</taxon>
        <taxon>Culicidae</taxon>
        <taxon>Anophelinae</taxon>
        <taxon>Anopheles</taxon>
    </lineage>
</organism>
<keyword evidence="2" id="KW-1185">Reference proteome</keyword>